<dbReference type="CDD" id="cd02566">
    <property type="entry name" value="PseudoU_synth_RluE"/>
    <property type="match status" value="1"/>
</dbReference>
<gene>
    <name evidence="4" type="ORF">MNBD_GAMMA08-1714</name>
</gene>
<dbReference type="Gene3D" id="3.30.70.1560">
    <property type="entry name" value="Alpha-L RNA-binding motif"/>
    <property type="match status" value="1"/>
</dbReference>
<protein>
    <submittedName>
        <fullName evidence="4">Ribosomal large subunit pseudouridine synthase E</fullName>
        <ecNumber evidence="4">5.4.99.20</ecNumber>
    </submittedName>
</protein>
<name>A0A3B0WZC3_9ZZZZ</name>
<dbReference type="FunFam" id="3.30.70.1560:FF:000001">
    <property type="entry name" value="Pseudouridine synthase"/>
    <property type="match status" value="1"/>
</dbReference>
<dbReference type="Gene3D" id="3.30.70.580">
    <property type="entry name" value="Pseudouridine synthase I, catalytic domain, N-terminal subdomain"/>
    <property type="match status" value="1"/>
</dbReference>
<evidence type="ECO:0000313" key="4">
    <source>
        <dbReference type="EMBL" id="VAW61375.1"/>
    </source>
</evidence>
<dbReference type="GO" id="GO:0006364">
    <property type="term" value="P:rRNA processing"/>
    <property type="evidence" value="ECO:0007669"/>
    <property type="project" value="UniProtKB-ARBA"/>
</dbReference>
<evidence type="ECO:0000256" key="1">
    <source>
        <dbReference type="ARBA" id="ARBA00008348"/>
    </source>
</evidence>
<dbReference type="InterPro" id="IPR042092">
    <property type="entry name" value="PsdUridine_s_RsuA/RluB/E/F_cat"/>
</dbReference>
<proteinExistence type="inferred from homology"/>
<dbReference type="GO" id="GO:0160137">
    <property type="term" value="F:23S rRNA pseudouridine(2457) synthase activity"/>
    <property type="evidence" value="ECO:0007669"/>
    <property type="project" value="UniProtKB-EC"/>
</dbReference>
<dbReference type="NCBIfam" id="TIGR00093">
    <property type="entry name" value="pseudouridine synthase"/>
    <property type="match status" value="1"/>
</dbReference>
<comment type="similarity">
    <text evidence="1">Belongs to the pseudouridine synthase RsuA family.</text>
</comment>
<sequence length="180" mass="20441">MSQLILFNKPFGVICQFSAHEKHKSLAEFISLKKVYPAGRLDHDSEGLLLLTDDGKLQHKISDPKNKMRKTYWVQVDNEITTQAIEQLKKGVMLKDGKTKPAQAKIIAEPKKLWARNPPVRFRKNIPTSWLELTISEGRNRQVRRMTAAVGFPTLRLVRCQIGEWALGDLQPGELSVING</sequence>
<dbReference type="Pfam" id="PF00849">
    <property type="entry name" value="PseudoU_synth_2"/>
    <property type="match status" value="1"/>
</dbReference>
<reference evidence="4" key="1">
    <citation type="submission" date="2018-06" db="EMBL/GenBank/DDBJ databases">
        <authorList>
            <person name="Zhirakovskaya E."/>
        </authorList>
    </citation>
    <scope>NUCLEOTIDE SEQUENCE</scope>
</reference>
<feature type="domain" description="Pseudouridine synthase RsuA/RluA-like" evidence="3">
    <location>
        <begin position="3"/>
        <end position="149"/>
    </location>
</feature>
<dbReference type="SUPFAM" id="SSF55120">
    <property type="entry name" value="Pseudouridine synthase"/>
    <property type="match status" value="1"/>
</dbReference>
<dbReference type="GO" id="GO:0003723">
    <property type="term" value="F:RNA binding"/>
    <property type="evidence" value="ECO:0007669"/>
    <property type="project" value="InterPro"/>
</dbReference>
<dbReference type="PANTHER" id="PTHR47683:SF2">
    <property type="entry name" value="RNA-BINDING S4 DOMAIN-CONTAINING PROTEIN"/>
    <property type="match status" value="1"/>
</dbReference>
<dbReference type="EMBL" id="UOFH01000182">
    <property type="protein sequence ID" value="VAW61375.1"/>
    <property type="molecule type" value="Genomic_DNA"/>
</dbReference>
<keyword evidence="2 4" id="KW-0413">Isomerase</keyword>
<dbReference type="PROSITE" id="PS01149">
    <property type="entry name" value="PSI_RSU"/>
    <property type="match status" value="1"/>
</dbReference>
<accession>A0A3B0WZC3</accession>
<dbReference type="InterPro" id="IPR018496">
    <property type="entry name" value="PsdUridine_synth_RsuA/RluB_CS"/>
</dbReference>
<dbReference type="InterPro" id="IPR006145">
    <property type="entry name" value="PsdUridine_synth_RsuA/RluA"/>
</dbReference>
<dbReference type="AlphaFoldDB" id="A0A3B0WZC3"/>
<evidence type="ECO:0000256" key="2">
    <source>
        <dbReference type="ARBA" id="ARBA00023235"/>
    </source>
</evidence>
<dbReference type="PANTHER" id="PTHR47683">
    <property type="entry name" value="PSEUDOURIDINE SYNTHASE FAMILY PROTEIN-RELATED"/>
    <property type="match status" value="1"/>
</dbReference>
<dbReference type="EC" id="5.4.99.20" evidence="4"/>
<dbReference type="InterPro" id="IPR050343">
    <property type="entry name" value="RsuA_PseudoU_synthase"/>
</dbReference>
<evidence type="ECO:0000259" key="3">
    <source>
        <dbReference type="Pfam" id="PF00849"/>
    </source>
</evidence>
<dbReference type="GO" id="GO:0005829">
    <property type="term" value="C:cytosol"/>
    <property type="evidence" value="ECO:0007669"/>
    <property type="project" value="UniProtKB-ARBA"/>
</dbReference>
<dbReference type="GO" id="GO:0001522">
    <property type="term" value="P:pseudouridine synthesis"/>
    <property type="evidence" value="ECO:0007669"/>
    <property type="project" value="InterPro"/>
</dbReference>
<dbReference type="InterPro" id="IPR000748">
    <property type="entry name" value="PsdUridine_synth_RsuA/RluB/E/F"/>
</dbReference>
<organism evidence="4">
    <name type="scientific">hydrothermal vent metagenome</name>
    <dbReference type="NCBI Taxonomy" id="652676"/>
    <lineage>
        <taxon>unclassified sequences</taxon>
        <taxon>metagenomes</taxon>
        <taxon>ecological metagenomes</taxon>
    </lineage>
</organism>
<dbReference type="InterPro" id="IPR020094">
    <property type="entry name" value="TruA/RsuA/RluB/E/F_N"/>
</dbReference>
<dbReference type="InterPro" id="IPR020103">
    <property type="entry name" value="PsdUridine_synth_cat_dom_sf"/>
</dbReference>